<dbReference type="AlphaFoldDB" id="A0A5J4L2C8"/>
<organism evidence="2">
    <name type="scientific">hot springs metagenome</name>
    <dbReference type="NCBI Taxonomy" id="433727"/>
    <lineage>
        <taxon>unclassified sequences</taxon>
        <taxon>metagenomes</taxon>
        <taxon>ecological metagenomes</taxon>
    </lineage>
</organism>
<dbReference type="EMBL" id="BLAB01000001">
    <property type="protein sequence ID" value="GER92990.1"/>
    <property type="molecule type" value="Genomic_DNA"/>
</dbReference>
<reference evidence="2" key="1">
    <citation type="submission" date="2019-10" db="EMBL/GenBank/DDBJ databases">
        <title>Metagenomic sequencing of thiosulfate-disproportionating enrichment culture.</title>
        <authorList>
            <person name="Umezawa K."/>
            <person name="Kojima H."/>
            <person name="Fukui M."/>
        </authorList>
    </citation>
    <scope>NUCLEOTIDE SEQUENCE</scope>
    <source>
        <strain evidence="2">45J</strain>
    </source>
</reference>
<accession>A0A5J4L2C8</accession>
<evidence type="ECO:0000313" key="2">
    <source>
        <dbReference type="EMBL" id="GER92990.1"/>
    </source>
</evidence>
<evidence type="ECO:0000256" key="1">
    <source>
        <dbReference type="SAM" id="MobiDB-lite"/>
    </source>
</evidence>
<sequence>MHQKEPLKTTLWRRDIVKSPPVIKIDQNRNNRSGHSAPFPKDIPERSIKYFSYA</sequence>
<name>A0A5J4L2C8_9ZZZZ</name>
<feature type="region of interest" description="Disordered" evidence="1">
    <location>
        <begin position="22"/>
        <end position="41"/>
    </location>
</feature>
<proteinExistence type="predicted"/>
<protein>
    <submittedName>
        <fullName evidence="2">Uncharacterized protein</fullName>
    </submittedName>
</protein>
<gene>
    <name evidence="2" type="ORF">A45J_0721</name>
</gene>
<comment type="caution">
    <text evidence="2">The sequence shown here is derived from an EMBL/GenBank/DDBJ whole genome shotgun (WGS) entry which is preliminary data.</text>
</comment>